<proteinExistence type="predicted"/>
<evidence type="ECO:0000313" key="2">
    <source>
        <dbReference type="EMBL" id="KAF4723224.1"/>
    </source>
</evidence>
<evidence type="ECO:0000313" key="3">
    <source>
        <dbReference type="Proteomes" id="UP000553632"/>
    </source>
</evidence>
<protein>
    <submittedName>
        <fullName evidence="2">Uncharacterized protein</fullName>
    </submittedName>
</protein>
<feature type="non-terminal residue" evidence="2">
    <location>
        <position position="1"/>
    </location>
</feature>
<organism evidence="2 3">
    <name type="scientific">Perkinsus olseni</name>
    <name type="common">Perkinsus atlanticus</name>
    <dbReference type="NCBI Taxonomy" id="32597"/>
    <lineage>
        <taxon>Eukaryota</taxon>
        <taxon>Sar</taxon>
        <taxon>Alveolata</taxon>
        <taxon>Perkinsozoa</taxon>
        <taxon>Perkinsea</taxon>
        <taxon>Perkinsida</taxon>
        <taxon>Perkinsidae</taxon>
        <taxon>Perkinsus</taxon>
    </lineage>
</organism>
<dbReference type="AlphaFoldDB" id="A0A7J6RRA8"/>
<feature type="region of interest" description="Disordered" evidence="1">
    <location>
        <begin position="37"/>
        <end position="60"/>
    </location>
</feature>
<accession>A0A7J6RRA8</accession>
<name>A0A7J6RRA8_PEROL</name>
<dbReference type="Pfam" id="PF14769">
    <property type="entry name" value="CLAMP"/>
    <property type="match status" value="1"/>
</dbReference>
<dbReference type="PANTHER" id="PTHR28457:SF1">
    <property type="entry name" value="CILIA- AND FLAGELLA-ASSOCIATED PROTEIN 119"/>
    <property type="match status" value="1"/>
</dbReference>
<feature type="compositionally biased region" description="Polar residues" evidence="1">
    <location>
        <begin position="37"/>
        <end position="53"/>
    </location>
</feature>
<reference evidence="2 3" key="1">
    <citation type="submission" date="2020-04" db="EMBL/GenBank/DDBJ databases">
        <title>Perkinsus olseni comparative genomics.</title>
        <authorList>
            <person name="Bogema D.R."/>
        </authorList>
    </citation>
    <scope>NUCLEOTIDE SEQUENCE [LARGE SCALE GENOMIC DNA]</scope>
    <source>
        <strain evidence="2 3">ATCC PRA-207</strain>
    </source>
</reference>
<keyword evidence="3" id="KW-1185">Reference proteome</keyword>
<dbReference type="Proteomes" id="UP000553632">
    <property type="component" value="Unassembled WGS sequence"/>
</dbReference>
<dbReference type="EMBL" id="JABANO010023626">
    <property type="protein sequence ID" value="KAF4723224.1"/>
    <property type="molecule type" value="Genomic_DNA"/>
</dbReference>
<evidence type="ECO:0000256" key="1">
    <source>
        <dbReference type="SAM" id="MobiDB-lite"/>
    </source>
</evidence>
<feature type="non-terminal residue" evidence="2">
    <location>
        <position position="222"/>
    </location>
</feature>
<comment type="caution">
    <text evidence="2">The sequence shown here is derived from an EMBL/GenBank/DDBJ whole genome shotgun (WGS) entry which is preliminary data.</text>
</comment>
<dbReference type="InterPro" id="IPR032727">
    <property type="entry name" value="CLAMP"/>
</dbReference>
<dbReference type="PANTHER" id="PTHR28457">
    <property type="entry name" value="COILED-COIL DOMAIN-CONTAINING PROTEIN 189"/>
    <property type="match status" value="1"/>
</dbReference>
<sequence length="222" mass="25444">VERRKLALPQFVKASTKLIELDISSDDVDDENINATSAATGGSSQMTLQSGASSDWPKRGSREGRRLACLLDFYLMFARFCQQENLTAEKASTLLSLMKEVYSQAILHRMDVSTAFSLFRRLLLKHSVQRPPFSIRVFTLEEVKKITEFAVNTFFTHYKLYVYLNIPHRQLVVHSSPAEVGETTMTHEELLRQQECYDFTEEKPADKTRLPDRVKDAIDLYA</sequence>
<gene>
    <name evidence="2" type="ORF">FOZ63_028159</name>
</gene>